<dbReference type="EMBL" id="AWTV01000009">
    <property type="protein sequence ID" value="KIH89145.1"/>
    <property type="molecule type" value="Genomic_DNA"/>
</dbReference>
<comment type="caution">
    <text evidence="3">The sequence shown here is derived from an EMBL/GenBank/DDBJ whole genome shotgun (WGS) entry which is preliminary data.</text>
</comment>
<dbReference type="RefSeq" id="XP_040617155.1">
    <property type="nucleotide sequence ID" value="XM_040765826.1"/>
</dbReference>
<comment type="similarity">
    <text evidence="1">Belongs to the avfA family.</text>
</comment>
<name>A0A0C2IQI8_9PEZI</name>
<feature type="domain" description="NAD(P)-binding" evidence="2">
    <location>
        <begin position="14"/>
        <end position="245"/>
    </location>
</feature>
<evidence type="ECO:0000313" key="3">
    <source>
        <dbReference type="EMBL" id="KIH89145.1"/>
    </source>
</evidence>
<reference evidence="3 4" key="1">
    <citation type="journal article" date="2014" name="BMC Genomics">
        <title>Comparative genomics of the major fungal agents of human and animal Sporotrichosis: Sporothrix schenckii and Sporothrix brasiliensis.</title>
        <authorList>
            <person name="Teixeira M.M."/>
            <person name="de Almeida L.G."/>
            <person name="Kubitschek-Barreira P."/>
            <person name="Alves F.L."/>
            <person name="Kioshima E.S."/>
            <person name="Abadio A.K."/>
            <person name="Fernandes L."/>
            <person name="Derengowski L.S."/>
            <person name="Ferreira K.S."/>
            <person name="Souza R.C."/>
            <person name="Ruiz J.C."/>
            <person name="de Andrade N.C."/>
            <person name="Paes H.C."/>
            <person name="Nicola A.M."/>
            <person name="Albuquerque P."/>
            <person name="Gerber A.L."/>
            <person name="Martins V.P."/>
            <person name="Peconick L.D."/>
            <person name="Neto A.V."/>
            <person name="Chaucanez C.B."/>
            <person name="Silva P.A."/>
            <person name="Cunha O.L."/>
            <person name="de Oliveira F.F."/>
            <person name="dos Santos T.C."/>
            <person name="Barros A.L."/>
            <person name="Soares M.A."/>
            <person name="de Oliveira L.M."/>
            <person name="Marini M.M."/>
            <person name="Villalobos-Duno H."/>
            <person name="Cunha M.M."/>
            <person name="de Hoog S."/>
            <person name="da Silveira J.F."/>
            <person name="Henrissat B."/>
            <person name="Nino-Vega G.A."/>
            <person name="Cisalpino P.S."/>
            <person name="Mora-Montes H.M."/>
            <person name="Almeida S.R."/>
            <person name="Stajich J.E."/>
            <person name="Lopes-Bezerra L.M."/>
            <person name="Vasconcelos A.T."/>
            <person name="Felipe M.S."/>
        </authorList>
    </citation>
    <scope>NUCLEOTIDE SEQUENCE [LARGE SCALE GENOMIC DNA]</scope>
    <source>
        <strain evidence="3 4">5110</strain>
    </source>
</reference>
<dbReference type="PANTHER" id="PTHR15020:SF50">
    <property type="entry name" value="UPF0659 PROTEIN YMR090W"/>
    <property type="match status" value="1"/>
</dbReference>
<dbReference type="Pfam" id="PF13460">
    <property type="entry name" value="NAD_binding_10"/>
    <property type="match status" value="1"/>
</dbReference>
<dbReference type="AlphaFoldDB" id="A0A0C2IQI8"/>
<proteinExistence type="inferred from homology"/>
<evidence type="ECO:0000256" key="1">
    <source>
        <dbReference type="ARBA" id="ARBA00038376"/>
    </source>
</evidence>
<dbReference type="InterPro" id="IPR016040">
    <property type="entry name" value="NAD(P)-bd_dom"/>
</dbReference>
<accession>A0A0C2IQI8</accession>
<dbReference type="PANTHER" id="PTHR15020">
    <property type="entry name" value="FLAVIN REDUCTASE-RELATED"/>
    <property type="match status" value="1"/>
</dbReference>
<dbReference type="Proteomes" id="UP000031575">
    <property type="component" value="Unassembled WGS sequence"/>
</dbReference>
<sequence length="342" mass="36991">MPEPAPSRTIAFLGASGGVGLAALRRTLADGYRCVALCRDPSKLTAIFPEMDLNLEAQTGLDDTMAATRRLTLVRGNAHDVDAVARCLLVPGTTDGERSIVDCVVSTIGGKFILSKLTVDDPNVCANGMATLLAAIKRLRLEGVSCSGPSTPRIVVVSTTGISKCGRDVPLALLPLYHGMLRVPHADKFVMEETLVTSGEMFAIVRPSLLVDYEPEAEAKAATGANGGNDGRVFLKQLAETNLSVMSKEELEVLRMTTKDEHGRQRQTTKEEVKALEDKLKKEHMYKNIRVGIEDPIANKRISSTVGYSISRADAGRWLAENLVFPAELPANYARHIATITY</sequence>
<keyword evidence="4" id="KW-1185">Reference proteome</keyword>
<organism evidence="3 4">
    <name type="scientific">Sporothrix brasiliensis 5110</name>
    <dbReference type="NCBI Taxonomy" id="1398154"/>
    <lineage>
        <taxon>Eukaryota</taxon>
        <taxon>Fungi</taxon>
        <taxon>Dikarya</taxon>
        <taxon>Ascomycota</taxon>
        <taxon>Pezizomycotina</taxon>
        <taxon>Sordariomycetes</taxon>
        <taxon>Sordariomycetidae</taxon>
        <taxon>Ophiostomatales</taxon>
        <taxon>Ophiostomataceae</taxon>
        <taxon>Sporothrix</taxon>
    </lineage>
</organism>
<dbReference type="VEuPathDB" id="FungiDB:SPBR_07572"/>
<dbReference type="InterPro" id="IPR036291">
    <property type="entry name" value="NAD(P)-bd_dom_sf"/>
</dbReference>
<dbReference type="Gene3D" id="3.40.50.720">
    <property type="entry name" value="NAD(P)-binding Rossmann-like Domain"/>
    <property type="match status" value="1"/>
</dbReference>
<dbReference type="OrthoDB" id="63935at2759"/>
<gene>
    <name evidence="3" type="ORF">SPBR_07572</name>
</gene>
<evidence type="ECO:0000259" key="2">
    <source>
        <dbReference type="Pfam" id="PF13460"/>
    </source>
</evidence>
<protein>
    <recommendedName>
        <fullName evidence="2">NAD(P)-binding domain-containing protein</fullName>
    </recommendedName>
</protein>
<dbReference type="GeneID" id="63680747"/>
<dbReference type="SUPFAM" id="SSF51735">
    <property type="entry name" value="NAD(P)-binding Rossmann-fold domains"/>
    <property type="match status" value="1"/>
</dbReference>
<evidence type="ECO:0000313" key="4">
    <source>
        <dbReference type="Proteomes" id="UP000031575"/>
    </source>
</evidence>
<dbReference type="HOGENOM" id="CLU_066707_0_0_1"/>